<keyword evidence="1" id="KW-0813">Transport</keyword>
<proteinExistence type="inferred from homology"/>
<feature type="transmembrane region" description="Helical" evidence="2">
    <location>
        <begin position="164"/>
        <end position="187"/>
    </location>
</feature>
<sequence length="224" mass="23627">MTLLKPGSSARASMASLLAVVTALLAQVSFRVGPVPYTMQNTGVILSGLLLPPRWALASQLLYLLMIALGAPVAAGFRGGVSVLFGPTGGYLAGFPIAAFLMNLLREWYLKSAGKHFAGLGSKNLAVLWLLSALSVVPVYVLGFIVFSYWASLNPSLLTWALDVAGFFGFASDIRVAVAVASVLIFVPQDLLMDHVLALIVAQRVARALPSEYCALTGDCALQA</sequence>
<evidence type="ECO:0000256" key="2">
    <source>
        <dbReference type="SAM" id="Phobius"/>
    </source>
</evidence>
<feature type="transmembrane region" description="Helical" evidence="2">
    <location>
        <begin position="84"/>
        <end position="105"/>
    </location>
</feature>
<comment type="caution">
    <text evidence="3">The sequence shown here is derived from an EMBL/GenBank/DDBJ whole genome shotgun (WGS) entry which is preliminary data.</text>
</comment>
<evidence type="ECO:0000256" key="1">
    <source>
        <dbReference type="PIRNR" id="PIRNR016661"/>
    </source>
</evidence>
<keyword evidence="2" id="KW-0812">Transmembrane</keyword>
<dbReference type="PANTHER" id="PTHR34295">
    <property type="entry name" value="BIOTIN TRANSPORTER BIOY"/>
    <property type="match status" value="1"/>
</dbReference>
<dbReference type="EMBL" id="DSAY01000009">
    <property type="protein sequence ID" value="HDP14260.1"/>
    <property type="molecule type" value="Genomic_DNA"/>
</dbReference>
<dbReference type="PANTHER" id="PTHR34295:SF1">
    <property type="entry name" value="BIOTIN TRANSPORTER BIOY"/>
    <property type="match status" value="1"/>
</dbReference>
<gene>
    <name evidence="3" type="ORF">ENN26_00590</name>
</gene>
<dbReference type="InterPro" id="IPR003784">
    <property type="entry name" value="BioY"/>
</dbReference>
<comment type="subcellular location">
    <subcellularLocation>
        <location evidence="1">Cell membrane</location>
        <topology evidence="1">Multi-pass membrane protein</topology>
    </subcellularLocation>
</comment>
<keyword evidence="2" id="KW-1133">Transmembrane helix</keyword>
<protein>
    <submittedName>
        <fullName evidence="3">Biotin transporter BioY</fullName>
    </submittedName>
</protein>
<dbReference type="Pfam" id="PF02632">
    <property type="entry name" value="BioY"/>
    <property type="match status" value="1"/>
</dbReference>
<dbReference type="PIRSF" id="PIRSF016661">
    <property type="entry name" value="BioY"/>
    <property type="match status" value="1"/>
</dbReference>
<accession>A0A7C1CCG4</accession>
<feature type="transmembrane region" description="Helical" evidence="2">
    <location>
        <begin position="55"/>
        <end position="77"/>
    </location>
</feature>
<comment type="similarity">
    <text evidence="1">Belongs to the BioY family.</text>
</comment>
<organism evidence="3">
    <name type="scientific">Thermofilum adornatum</name>
    <dbReference type="NCBI Taxonomy" id="1365176"/>
    <lineage>
        <taxon>Archaea</taxon>
        <taxon>Thermoproteota</taxon>
        <taxon>Thermoprotei</taxon>
        <taxon>Thermofilales</taxon>
        <taxon>Thermofilaceae</taxon>
        <taxon>Thermofilum</taxon>
    </lineage>
</organism>
<dbReference type="Gene3D" id="1.10.1760.20">
    <property type="match status" value="1"/>
</dbReference>
<feature type="transmembrane region" description="Helical" evidence="2">
    <location>
        <begin position="125"/>
        <end position="152"/>
    </location>
</feature>
<name>A0A7C1CCG4_9CREN</name>
<evidence type="ECO:0000313" key="3">
    <source>
        <dbReference type="EMBL" id="HDP14260.1"/>
    </source>
</evidence>
<keyword evidence="1 2" id="KW-0472">Membrane</keyword>
<dbReference type="GO" id="GO:0005886">
    <property type="term" value="C:plasma membrane"/>
    <property type="evidence" value="ECO:0007669"/>
    <property type="project" value="UniProtKB-SubCell"/>
</dbReference>
<dbReference type="GO" id="GO:0015225">
    <property type="term" value="F:biotin transmembrane transporter activity"/>
    <property type="evidence" value="ECO:0007669"/>
    <property type="project" value="UniProtKB-UniRule"/>
</dbReference>
<reference evidence="3" key="1">
    <citation type="journal article" date="2020" name="mSystems">
        <title>Genome- and Community-Level Interaction Insights into Carbon Utilization and Element Cycling Functions of Hydrothermarchaeota in Hydrothermal Sediment.</title>
        <authorList>
            <person name="Zhou Z."/>
            <person name="Liu Y."/>
            <person name="Xu W."/>
            <person name="Pan J."/>
            <person name="Luo Z.H."/>
            <person name="Li M."/>
        </authorList>
    </citation>
    <scope>NUCLEOTIDE SEQUENCE [LARGE SCALE GENOMIC DNA]</scope>
    <source>
        <strain evidence="3">SpSt-116</strain>
    </source>
</reference>
<dbReference type="AlphaFoldDB" id="A0A7C1CCG4"/>
<keyword evidence="1" id="KW-1003">Cell membrane</keyword>